<gene>
    <name evidence="8" type="ORF">HNAJ_LOCUS12062</name>
</gene>
<dbReference type="OrthoDB" id="331602at2759"/>
<dbReference type="GO" id="GO:0007094">
    <property type="term" value="P:mitotic spindle assembly checkpoint signaling"/>
    <property type="evidence" value="ECO:0007669"/>
    <property type="project" value="InterPro"/>
</dbReference>
<dbReference type="SUPFAM" id="SSF75704">
    <property type="entry name" value="Mitotic arrest deficient-like 1, Mad1"/>
    <property type="match status" value="1"/>
</dbReference>
<evidence type="ECO:0000256" key="2">
    <source>
        <dbReference type="ARBA" id="ARBA00008029"/>
    </source>
</evidence>
<name>A0A0R3TW49_RODNA</name>
<sequence>MGDDRQSVDLSSAISISSISDCNSLMLVHSQKRRLSEINDAANLSIVTAEKHSVEAALKEAQITSERDLKRARLEVRCLESEKSDLMAQIKTLERRLSESTENNDALKLKLQQVELDASERIETILHKFKQDEILSEKVDELHAQLGDLKIELANERQEKLDLLIEKQTLTSQIELTEKKLSILQSLRDEDVVALKEAENWKSKVNELESENLHLKDQLEQALHGPGNASSLLSRPDGSGLCLRSSSILYSTRLEQKVAHLESENAKLLQSKAQLVIARTELEDLKATLARANEWQDRALLAEEKLANQTASAFNESLADAQLKLAQCQRENALILSEIGNLRSELSATAVELKRAKLKIAALTEEETKSKAAVECMQSRSRRQNLRLKILQNERNMYKQFVDSYADADATLSSPAGEMLHVFQQMVDEVASSLNEFYAKVESDDNELERLVREVESAAVGINAHSVADVSSADLVLSANDRRSAEQLRLIFAISLFLFFLYRETIRELEERLEKVETTKQLAEQEIAIMRAQGAYNPDETQVLHIISNPAEQARARREDELITLRKENANLLQRAKVRTLTTPDDSEKKNLMGMENGNAFTFFDREVLPQEWQLVIAYFCSFQILKDRLDRLYELRGQGDSSIPDSALAPGNVTMAVAESLKDHPDPISELRRLQVERQAEDRRHKKLMERFGELSSEFREACALLFGFGLHIRQSGIYKVVPLHAPFGADTYMKSSKATEFIKFKRTGDTITIMETTLVDEVVADFMNCRLPIPLALARLLLLANGVRVASSCEESTMLM</sequence>
<dbReference type="AlphaFoldDB" id="A0A0R3TW49"/>
<keyword evidence="6" id="KW-0131">Cell cycle</keyword>
<organism evidence="10">
    <name type="scientific">Rodentolepis nana</name>
    <name type="common">Dwarf tapeworm</name>
    <name type="synonym">Hymenolepis nana</name>
    <dbReference type="NCBI Taxonomy" id="102285"/>
    <lineage>
        <taxon>Eukaryota</taxon>
        <taxon>Metazoa</taxon>
        <taxon>Spiralia</taxon>
        <taxon>Lophotrochozoa</taxon>
        <taxon>Platyhelminthes</taxon>
        <taxon>Cestoda</taxon>
        <taxon>Eucestoda</taxon>
        <taxon>Cyclophyllidea</taxon>
        <taxon>Hymenolepididae</taxon>
        <taxon>Rodentolepis</taxon>
    </lineage>
</organism>
<evidence type="ECO:0000313" key="10">
    <source>
        <dbReference type="WBParaSite" id="HNAJ_0001207301-mRNA-1"/>
    </source>
</evidence>
<dbReference type="InterPro" id="IPR008672">
    <property type="entry name" value="Mad1"/>
</dbReference>
<dbReference type="GO" id="GO:0051315">
    <property type="term" value="P:attachment of mitotic spindle microtubules to kinetochore"/>
    <property type="evidence" value="ECO:0007669"/>
    <property type="project" value="TreeGrafter"/>
</dbReference>
<evidence type="ECO:0000256" key="6">
    <source>
        <dbReference type="ARBA" id="ARBA00023306"/>
    </source>
</evidence>
<evidence type="ECO:0000256" key="7">
    <source>
        <dbReference type="SAM" id="Coils"/>
    </source>
</evidence>
<feature type="coiled-coil region" evidence="7">
    <location>
        <begin position="499"/>
        <end position="575"/>
    </location>
</feature>
<evidence type="ECO:0000256" key="5">
    <source>
        <dbReference type="ARBA" id="ARBA00023242"/>
    </source>
</evidence>
<accession>A0A0R3TW49</accession>
<comment type="similarity">
    <text evidence="2">Belongs to the MAD1 family.</text>
</comment>
<dbReference type="Pfam" id="PF05557">
    <property type="entry name" value="MAD"/>
    <property type="match status" value="1"/>
</dbReference>
<dbReference type="GO" id="GO:0051301">
    <property type="term" value="P:cell division"/>
    <property type="evidence" value="ECO:0007669"/>
    <property type="project" value="UniProtKB-KW"/>
</dbReference>
<feature type="coiled-coil region" evidence="7">
    <location>
        <begin position="198"/>
        <end position="225"/>
    </location>
</feature>
<evidence type="ECO:0000256" key="1">
    <source>
        <dbReference type="ARBA" id="ARBA00004123"/>
    </source>
</evidence>
<feature type="coiled-coil region" evidence="7">
    <location>
        <begin position="69"/>
        <end position="159"/>
    </location>
</feature>
<keyword evidence="9" id="KW-1185">Reference proteome</keyword>
<dbReference type="GO" id="GO:0005635">
    <property type="term" value="C:nuclear envelope"/>
    <property type="evidence" value="ECO:0007669"/>
    <property type="project" value="TreeGrafter"/>
</dbReference>
<evidence type="ECO:0000313" key="8">
    <source>
        <dbReference type="EMBL" id="VDO12083.1"/>
    </source>
</evidence>
<dbReference type="GO" id="GO:0000776">
    <property type="term" value="C:kinetochore"/>
    <property type="evidence" value="ECO:0007669"/>
    <property type="project" value="TreeGrafter"/>
</dbReference>
<dbReference type="Gene3D" id="6.10.250.90">
    <property type="match status" value="1"/>
</dbReference>
<reference evidence="10" key="1">
    <citation type="submission" date="2017-02" db="UniProtKB">
        <authorList>
            <consortium name="WormBaseParasite"/>
        </authorList>
    </citation>
    <scope>IDENTIFICATION</scope>
</reference>
<feature type="coiled-coil region" evidence="7">
    <location>
        <begin position="251"/>
        <end position="366"/>
    </location>
</feature>
<dbReference type="EMBL" id="UZAE01014000">
    <property type="protein sequence ID" value="VDO12083.1"/>
    <property type="molecule type" value="Genomic_DNA"/>
</dbReference>
<keyword evidence="7" id="KW-0175">Coiled coil</keyword>
<dbReference type="PANTHER" id="PTHR23168:SF0">
    <property type="entry name" value="MITOTIC SPINDLE ASSEMBLY CHECKPOINT PROTEIN MAD1"/>
    <property type="match status" value="1"/>
</dbReference>
<proteinExistence type="inferred from homology"/>
<dbReference type="PANTHER" id="PTHR23168">
    <property type="entry name" value="MITOTIC SPINDLE ASSEMBLY CHECKPOINT PROTEIN MAD1 MITOTIC ARREST DEFICIENT-LIKE PROTEIN 1"/>
    <property type="match status" value="1"/>
</dbReference>
<dbReference type="Proteomes" id="UP000278807">
    <property type="component" value="Unassembled WGS sequence"/>
</dbReference>
<evidence type="ECO:0000313" key="9">
    <source>
        <dbReference type="Proteomes" id="UP000278807"/>
    </source>
</evidence>
<evidence type="ECO:0000256" key="4">
    <source>
        <dbReference type="ARBA" id="ARBA00022776"/>
    </source>
</evidence>
<dbReference type="WBParaSite" id="HNAJ_0001207301-mRNA-1">
    <property type="protein sequence ID" value="HNAJ_0001207301-mRNA-1"/>
    <property type="gene ID" value="HNAJ_0001207301"/>
</dbReference>
<keyword evidence="4" id="KW-0498">Mitosis</keyword>
<evidence type="ECO:0000256" key="3">
    <source>
        <dbReference type="ARBA" id="ARBA00022618"/>
    </source>
</evidence>
<reference evidence="8 9" key="2">
    <citation type="submission" date="2018-11" db="EMBL/GenBank/DDBJ databases">
        <authorList>
            <consortium name="Pathogen Informatics"/>
        </authorList>
    </citation>
    <scope>NUCLEOTIDE SEQUENCE [LARGE SCALE GENOMIC DNA]</scope>
</reference>
<keyword evidence="5" id="KW-0539">Nucleus</keyword>
<dbReference type="GO" id="GO:0072686">
    <property type="term" value="C:mitotic spindle"/>
    <property type="evidence" value="ECO:0007669"/>
    <property type="project" value="TreeGrafter"/>
</dbReference>
<keyword evidence="3" id="KW-0132">Cell division</keyword>
<comment type="subcellular location">
    <subcellularLocation>
        <location evidence="1">Nucleus</location>
    </subcellularLocation>
</comment>
<protein>
    <submittedName>
        <fullName evidence="10">Protein bicaudal D</fullName>
    </submittedName>
</protein>